<keyword evidence="2" id="KW-1185">Reference proteome</keyword>
<dbReference type="Gene3D" id="1.10.3210.10">
    <property type="entry name" value="Hypothetical protein af1432"/>
    <property type="match status" value="1"/>
</dbReference>
<dbReference type="EMBL" id="ACCL02000004">
    <property type="protein sequence ID" value="EET61859.1"/>
    <property type="molecule type" value="Genomic_DNA"/>
</dbReference>
<protein>
    <recommendedName>
        <fullName evidence="3">HD domain protein</fullName>
    </recommendedName>
</protein>
<evidence type="ECO:0000313" key="2">
    <source>
        <dbReference type="Proteomes" id="UP000005561"/>
    </source>
</evidence>
<organism evidence="1 2">
    <name type="scientific">Marvinbryantia formatexigens DSM 14469</name>
    <dbReference type="NCBI Taxonomy" id="478749"/>
    <lineage>
        <taxon>Bacteria</taxon>
        <taxon>Bacillati</taxon>
        <taxon>Bacillota</taxon>
        <taxon>Clostridia</taxon>
        <taxon>Lachnospirales</taxon>
        <taxon>Lachnospiraceae</taxon>
        <taxon>Marvinbryantia</taxon>
    </lineage>
</organism>
<dbReference type="SUPFAM" id="SSF109604">
    <property type="entry name" value="HD-domain/PDEase-like"/>
    <property type="match status" value="1"/>
</dbReference>
<evidence type="ECO:0008006" key="3">
    <source>
        <dbReference type="Google" id="ProtNLM"/>
    </source>
</evidence>
<reference evidence="1" key="1">
    <citation type="submission" date="2009-07" db="EMBL/GenBank/DDBJ databases">
        <authorList>
            <person name="Weinstock G."/>
            <person name="Sodergren E."/>
            <person name="Clifton S."/>
            <person name="Fulton L."/>
            <person name="Fulton B."/>
            <person name="Courtney L."/>
            <person name="Fronick C."/>
            <person name="Harrison M."/>
            <person name="Strong C."/>
            <person name="Farmer C."/>
            <person name="Delahaunty K."/>
            <person name="Markovic C."/>
            <person name="Hall O."/>
            <person name="Minx P."/>
            <person name="Tomlinson C."/>
            <person name="Mitreva M."/>
            <person name="Nelson J."/>
            <person name="Hou S."/>
            <person name="Wollam A."/>
            <person name="Pepin K.H."/>
            <person name="Johnson M."/>
            <person name="Bhonagiri V."/>
            <person name="Nash W.E."/>
            <person name="Warren W."/>
            <person name="Chinwalla A."/>
            <person name="Mardis E.R."/>
            <person name="Wilson R.K."/>
        </authorList>
    </citation>
    <scope>NUCLEOTIDE SEQUENCE [LARGE SCALE GENOMIC DNA]</scope>
    <source>
        <strain evidence="1">DSM 14469</strain>
    </source>
</reference>
<name>C6LBQ6_9FIRM</name>
<accession>C6LBQ6</accession>
<dbReference type="STRING" id="168384.SAMN05660368_00589"/>
<dbReference type="Proteomes" id="UP000005561">
    <property type="component" value="Unassembled WGS sequence"/>
</dbReference>
<gene>
    <name evidence="1" type="ORF">BRYFOR_06051</name>
</gene>
<dbReference type="AlphaFoldDB" id="C6LBQ6"/>
<dbReference type="eggNOG" id="COG1896">
    <property type="taxonomic scope" value="Bacteria"/>
</dbReference>
<sequence length="190" mass="21780">MTEGFMADYITTYSRIHFTPLAPQAEDIVIEDIAHPLSFLTRANGHFPQFYSVGQHCIQCAREAIARGYSERLALACLLHDASEAYLSDITRPVKKNLPGYREAEKVLQDAIYRKFLGSVPREDEERCIKNVDDTCLYFEFLHFAGEKLYEQPGKMLSVADFSLRPFAEVEMEFTELFAELYNKCAAQRS</sequence>
<proteinExistence type="predicted"/>
<evidence type="ECO:0000313" key="1">
    <source>
        <dbReference type="EMBL" id="EET61859.1"/>
    </source>
</evidence>
<comment type="caution">
    <text evidence="1">The sequence shown here is derived from an EMBL/GenBank/DDBJ whole genome shotgun (WGS) entry which is preliminary data.</text>
</comment>